<gene>
    <name evidence="1" type="ORF">CR513_61319</name>
</gene>
<evidence type="ECO:0000313" key="2">
    <source>
        <dbReference type="Proteomes" id="UP000257109"/>
    </source>
</evidence>
<evidence type="ECO:0000313" key="1">
    <source>
        <dbReference type="EMBL" id="RDX60530.1"/>
    </source>
</evidence>
<keyword evidence="2" id="KW-1185">Reference proteome</keyword>
<dbReference type="EMBL" id="QJKJ01016801">
    <property type="protein sequence ID" value="RDX60530.1"/>
    <property type="molecule type" value="Genomic_DNA"/>
</dbReference>
<proteinExistence type="predicted"/>
<accession>A0A371E3B4</accession>
<dbReference type="AlphaFoldDB" id="A0A371E3B4"/>
<comment type="caution">
    <text evidence="1">The sequence shown here is derived from an EMBL/GenBank/DDBJ whole genome shotgun (WGS) entry which is preliminary data.</text>
</comment>
<feature type="non-terminal residue" evidence="1">
    <location>
        <position position="1"/>
    </location>
</feature>
<protein>
    <submittedName>
        <fullName evidence="1">Uncharacterized protein</fullName>
    </submittedName>
</protein>
<dbReference type="OrthoDB" id="1298831at2759"/>
<reference evidence="1" key="1">
    <citation type="submission" date="2018-05" db="EMBL/GenBank/DDBJ databases">
        <title>Draft genome of Mucuna pruriens seed.</title>
        <authorList>
            <person name="Nnadi N.E."/>
            <person name="Vos R."/>
            <person name="Hasami M.H."/>
            <person name="Devisetty U.K."/>
            <person name="Aguiy J.C."/>
        </authorList>
    </citation>
    <scope>NUCLEOTIDE SEQUENCE [LARGE SCALE GENOMIC DNA]</scope>
    <source>
        <strain evidence="1">JCA_2017</strain>
    </source>
</reference>
<organism evidence="1 2">
    <name type="scientific">Mucuna pruriens</name>
    <name type="common">Velvet bean</name>
    <name type="synonym">Dolichos pruriens</name>
    <dbReference type="NCBI Taxonomy" id="157652"/>
    <lineage>
        <taxon>Eukaryota</taxon>
        <taxon>Viridiplantae</taxon>
        <taxon>Streptophyta</taxon>
        <taxon>Embryophyta</taxon>
        <taxon>Tracheophyta</taxon>
        <taxon>Spermatophyta</taxon>
        <taxon>Magnoliopsida</taxon>
        <taxon>eudicotyledons</taxon>
        <taxon>Gunneridae</taxon>
        <taxon>Pentapetalae</taxon>
        <taxon>rosids</taxon>
        <taxon>fabids</taxon>
        <taxon>Fabales</taxon>
        <taxon>Fabaceae</taxon>
        <taxon>Papilionoideae</taxon>
        <taxon>50 kb inversion clade</taxon>
        <taxon>NPAAA clade</taxon>
        <taxon>indigoferoid/millettioid clade</taxon>
        <taxon>Phaseoleae</taxon>
        <taxon>Mucuna</taxon>
    </lineage>
</organism>
<name>A0A371E3B4_MUCPR</name>
<sequence length="155" mass="17195">MQCNNIFVAPQCRSAMLHHYCSHSGWVRLNSDGASKKDTSMTGCGGESGPIAPNRIKRLLHPDHQGDQQHLCPPMEANNFEVKPTLISMVQNSSQFGELSIDEPLAHLKEFFHFSNRVKINNVPTSIIYLRLFPFSITDKALSGSRSLPDGSITT</sequence>
<dbReference type="Proteomes" id="UP000257109">
    <property type="component" value="Unassembled WGS sequence"/>
</dbReference>